<dbReference type="FunFam" id="3.40.50.20:FF:000010">
    <property type="entry name" value="Propionyl-CoA carboxylase subunit alpha"/>
    <property type="match status" value="1"/>
</dbReference>
<evidence type="ECO:0000256" key="6">
    <source>
        <dbReference type="ARBA" id="ARBA00023267"/>
    </source>
</evidence>
<gene>
    <name evidence="10" type="ORF">SAMN04488505_107194</name>
</gene>
<feature type="domain" description="Biotin carboxylation" evidence="9">
    <location>
        <begin position="1"/>
        <end position="445"/>
    </location>
</feature>
<dbReference type="AlphaFoldDB" id="A0A1H8CQF0"/>
<dbReference type="InterPro" id="IPR005482">
    <property type="entry name" value="Biotin_COase_C"/>
</dbReference>
<dbReference type="Pfam" id="PF02786">
    <property type="entry name" value="CPSase_L_D2"/>
    <property type="match status" value="1"/>
</dbReference>
<dbReference type="Pfam" id="PF02785">
    <property type="entry name" value="Biotin_carb_C"/>
    <property type="match status" value="1"/>
</dbReference>
<dbReference type="GO" id="GO:2001295">
    <property type="term" value="P:malonyl-CoA biosynthetic process"/>
    <property type="evidence" value="ECO:0007669"/>
    <property type="project" value="UniProtKB-UniPathway"/>
</dbReference>
<proteinExistence type="predicted"/>
<keyword evidence="5" id="KW-0460">Magnesium</keyword>
<keyword evidence="6" id="KW-0092">Biotin</keyword>
<evidence type="ECO:0000259" key="8">
    <source>
        <dbReference type="PROSITE" id="PS50975"/>
    </source>
</evidence>
<accession>A0A1H8CQF0</accession>
<dbReference type="InterPro" id="IPR005479">
    <property type="entry name" value="CPAse_ATP-bd"/>
</dbReference>
<evidence type="ECO:0000313" key="10">
    <source>
        <dbReference type="EMBL" id="SEM97196.1"/>
    </source>
</evidence>
<keyword evidence="11" id="KW-1185">Reference proteome</keyword>
<dbReference type="PROSITE" id="PS50979">
    <property type="entry name" value="BC"/>
    <property type="match status" value="1"/>
</dbReference>
<dbReference type="InterPro" id="IPR050856">
    <property type="entry name" value="Biotin_carboxylase_complex"/>
</dbReference>
<evidence type="ECO:0000256" key="3">
    <source>
        <dbReference type="ARBA" id="ARBA00022741"/>
    </source>
</evidence>
<sequence>MQKILVANRGEIALRVMRSAREMGIQTVAVYSEADRTMPFVQYADEAVCIGPAPSNQSYLLGDKIIAAAKQTGADAIHPGYGFLSENARFAQLVADAGLIFIGPSAQSIEIMGSKLAAKQAAQKFGVPMVPGTETPLRSLEEAQEVVKKTGFPILIKASAGGGGKGMRVVNNENELAEQIRLAKSEALNAFGDDAVFIEKYVGAPRHIEIQIVGDQHGNYAYLFERECSIQRRHQKLIEEAPSSCLTPAIRAAMGKCALDVARACQYYGAGTVEFLVDESLNFYFLEMNTRLQVEHPVTEMITGLDLVKEQIRIARGETLSFTQESLQINGHAIELRICAEDPANNFLPDTGTLTTYIRPQGYGIRVDDGYEQGMDIPIYYDPMIAKLIAWGSDREEARLRLIRAIEEYHVKGIRTTLPFGHWALQQPAFIEGQFDTGFIGKYFAPEVLRKTDDAATRAAAILAAQIWEESRIGQVPLPVTAANGSWKKRKTLR</sequence>
<keyword evidence="2" id="KW-0479">Metal-binding</keyword>
<evidence type="ECO:0000256" key="7">
    <source>
        <dbReference type="PROSITE-ProRule" id="PRU00409"/>
    </source>
</evidence>
<feature type="domain" description="ATP-grasp" evidence="8">
    <location>
        <begin position="119"/>
        <end position="316"/>
    </location>
</feature>
<evidence type="ECO:0000313" key="11">
    <source>
        <dbReference type="Proteomes" id="UP000198984"/>
    </source>
</evidence>
<organism evidence="10 11">
    <name type="scientific">Chitinophaga rupis</name>
    <dbReference type="NCBI Taxonomy" id="573321"/>
    <lineage>
        <taxon>Bacteria</taxon>
        <taxon>Pseudomonadati</taxon>
        <taxon>Bacteroidota</taxon>
        <taxon>Chitinophagia</taxon>
        <taxon>Chitinophagales</taxon>
        <taxon>Chitinophagaceae</taxon>
        <taxon>Chitinophaga</taxon>
    </lineage>
</organism>
<dbReference type="FunFam" id="3.30.1490.20:FF:000018">
    <property type="entry name" value="Biotin carboxylase"/>
    <property type="match status" value="1"/>
</dbReference>
<dbReference type="InterPro" id="IPR004549">
    <property type="entry name" value="Acetyl_CoA_COase_biotin_COase"/>
</dbReference>
<dbReference type="GO" id="GO:0005524">
    <property type="term" value="F:ATP binding"/>
    <property type="evidence" value="ECO:0007669"/>
    <property type="project" value="UniProtKB-UniRule"/>
</dbReference>
<dbReference type="SUPFAM" id="SSF56059">
    <property type="entry name" value="Glutathione synthetase ATP-binding domain-like"/>
    <property type="match status" value="1"/>
</dbReference>
<dbReference type="SUPFAM" id="SSF51246">
    <property type="entry name" value="Rudiment single hybrid motif"/>
    <property type="match status" value="1"/>
</dbReference>
<keyword evidence="4 7" id="KW-0067">ATP-binding</keyword>
<dbReference type="Proteomes" id="UP000198984">
    <property type="component" value="Unassembled WGS sequence"/>
</dbReference>
<evidence type="ECO:0000256" key="2">
    <source>
        <dbReference type="ARBA" id="ARBA00022723"/>
    </source>
</evidence>
<dbReference type="SMART" id="SM00878">
    <property type="entry name" value="Biotin_carb_C"/>
    <property type="match status" value="1"/>
</dbReference>
<dbReference type="SUPFAM" id="SSF52440">
    <property type="entry name" value="PreATP-grasp domain"/>
    <property type="match status" value="1"/>
</dbReference>
<dbReference type="InterPro" id="IPR016185">
    <property type="entry name" value="PreATP-grasp_dom_sf"/>
</dbReference>
<keyword evidence="1" id="KW-0436">Ligase</keyword>
<protein>
    <submittedName>
        <fullName evidence="10">Acetyl-CoA carboxylase, biotin carboxylase subunit</fullName>
    </submittedName>
</protein>
<dbReference type="NCBIfam" id="NF006367">
    <property type="entry name" value="PRK08591.1"/>
    <property type="match status" value="1"/>
</dbReference>
<evidence type="ECO:0000256" key="5">
    <source>
        <dbReference type="ARBA" id="ARBA00022842"/>
    </source>
</evidence>
<dbReference type="GO" id="GO:0046872">
    <property type="term" value="F:metal ion binding"/>
    <property type="evidence" value="ECO:0007669"/>
    <property type="project" value="UniProtKB-KW"/>
</dbReference>
<evidence type="ECO:0000256" key="4">
    <source>
        <dbReference type="ARBA" id="ARBA00022840"/>
    </source>
</evidence>
<dbReference type="GO" id="GO:0016874">
    <property type="term" value="F:ligase activity"/>
    <property type="evidence" value="ECO:0007669"/>
    <property type="project" value="UniProtKB-KW"/>
</dbReference>
<evidence type="ECO:0000259" key="9">
    <source>
        <dbReference type="PROSITE" id="PS50979"/>
    </source>
</evidence>
<dbReference type="NCBIfam" id="TIGR00514">
    <property type="entry name" value="accC"/>
    <property type="match status" value="1"/>
</dbReference>
<dbReference type="STRING" id="573321.SAMN04488505_107194"/>
<keyword evidence="3 7" id="KW-0547">Nucleotide-binding</keyword>
<dbReference type="InterPro" id="IPR011761">
    <property type="entry name" value="ATP-grasp"/>
</dbReference>
<dbReference type="Gene3D" id="3.30.470.20">
    <property type="entry name" value="ATP-grasp fold, B domain"/>
    <property type="match status" value="1"/>
</dbReference>
<dbReference type="PROSITE" id="PS00866">
    <property type="entry name" value="CPSASE_1"/>
    <property type="match status" value="1"/>
</dbReference>
<dbReference type="PANTHER" id="PTHR18866">
    <property type="entry name" value="CARBOXYLASE:PYRUVATE/ACETYL-COA/PROPIONYL-COA CARBOXYLASE"/>
    <property type="match status" value="1"/>
</dbReference>
<dbReference type="InterPro" id="IPR011054">
    <property type="entry name" value="Rudment_hybrid_motif"/>
</dbReference>
<dbReference type="UniPathway" id="UPA00655">
    <property type="reaction ID" value="UER00711"/>
</dbReference>
<dbReference type="InterPro" id="IPR011764">
    <property type="entry name" value="Biotin_carboxylation_dom"/>
</dbReference>
<dbReference type="PANTHER" id="PTHR18866:SF33">
    <property type="entry name" value="METHYLCROTONOYL-COA CARBOXYLASE SUBUNIT ALPHA, MITOCHONDRIAL-RELATED"/>
    <property type="match status" value="1"/>
</dbReference>
<dbReference type="RefSeq" id="WP_089918219.1">
    <property type="nucleotide sequence ID" value="NZ_FOBB01000007.1"/>
</dbReference>
<reference evidence="10 11" key="1">
    <citation type="submission" date="2016-10" db="EMBL/GenBank/DDBJ databases">
        <authorList>
            <person name="de Groot N.N."/>
        </authorList>
    </citation>
    <scope>NUCLEOTIDE SEQUENCE [LARGE SCALE GENOMIC DNA]</scope>
    <source>
        <strain evidence="10 11">DSM 21039</strain>
    </source>
</reference>
<dbReference type="PROSITE" id="PS50975">
    <property type="entry name" value="ATP_GRASP"/>
    <property type="match status" value="1"/>
</dbReference>
<dbReference type="InterPro" id="IPR005481">
    <property type="entry name" value="BC-like_N"/>
</dbReference>
<dbReference type="PROSITE" id="PS00867">
    <property type="entry name" value="CPSASE_2"/>
    <property type="match status" value="1"/>
</dbReference>
<dbReference type="EMBL" id="FOBB01000007">
    <property type="protein sequence ID" value="SEM97196.1"/>
    <property type="molecule type" value="Genomic_DNA"/>
</dbReference>
<dbReference type="Pfam" id="PF00289">
    <property type="entry name" value="Biotin_carb_N"/>
    <property type="match status" value="1"/>
</dbReference>
<dbReference type="OrthoDB" id="9807469at2"/>
<name>A0A1H8CQF0_9BACT</name>
<evidence type="ECO:0000256" key="1">
    <source>
        <dbReference type="ARBA" id="ARBA00022598"/>
    </source>
</evidence>
<dbReference type="FunFam" id="3.30.470.20:FF:000028">
    <property type="entry name" value="Methylcrotonoyl-CoA carboxylase subunit alpha, mitochondrial"/>
    <property type="match status" value="1"/>
</dbReference>